<keyword evidence="7 9" id="KW-0233">DNA recombination</keyword>
<feature type="active site" evidence="9">
    <location>
        <position position="248"/>
    </location>
</feature>
<dbReference type="Pfam" id="PF02899">
    <property type="entry name" value="Phage_int_SAM_1"/>
    <property type="match status" value="1"/>
</dbReference>
<dbReference type="HAMAP" id="MF_01808">
    <property type="entry name" value="Recomb_XerC_XerD"/>
    <property type="match status" value="1"/>
</dbReference>
<dbReference type="InterPro" id="IPR044068">
    <property type="entry name" value="CB"/>
</dbReference>
<evidence type="ECO:0000313" key="12">
    <source>
        <dbReference type="EMBL" id="HIW96300.1"/>
    </source>
</evidence>
<comment type="subcellular location">
    <subcellularLocation>
        <location evidence="1 9">Cytoplasm</location>
    </subcellularLocation>
</comment>
<accession>A0A9D1URQ9</accession>
<evidence type="ECO:0000256" key="3">
    <source>
        <dbReference type="ARBA" id="ARBA00022618"/>
    </source>
</evidence>
<proteinExistence type="inferred from homology"/>
<keyword evidence="5 9" id="KW-0229">DNA integration</keyword>
<dbReference type="InterPro" id="IPR011010">
    <property type="entry name" value="DNA_brk_join_enz"/>
</dbReference>
<evidence type="ECO:0000256" key="1">
    <source>
        <dbReference type="ARBA" id="ARBA00004496"/>
    </source>
</evidence>
<evidence type="ECO:0000256" key="5">
    <source>
        <dbReference type="ARBA" id="ARBA00022908"/>
    </source>
</evidence>
<keyword evidence="6 9" id="KW-0238">DNA-binding</keyword>
<dbReference type="Gene3D" id="1.10.150.130">
    <property type="match status" value="1"/>
</dbReference>
<comment type="function">
    <text evidence="9">Site-specific tyrosine recombinase, which acts by catalyzing the cutting and rejoining of the recombining DNA molecules. The XerC-XerD complex is essential to convert dimers of the bacterial chromosome into monomers to permit their segregation at cell division. It also contributes to the segregational stability of plasmids.</text>
</comment>
<dbReference type="InterPro" id="IPR013762">
    <property type="entry name" value="Integrase-like_cat_sf"/>
</dbReference>
<evidence type="ECO:0000259" key="11">
    <source>
        <dbReference type="PROSITE" id="PS51900"/>
    </source>
</evidence>
<evidence type="ECO:0000256" key="2">
    <source>
        <dbReference type="ARBA" id="ARBA00022490"/>
    </source>
</evidence>
<keyword evidence="8 9" id="KW-0131">Cell cycle</keyword>
<evidence type="ECO:0000256" key="8">
    <source>
        <dbReference type="ARBA" id="ARBA00023306"/>
    </source>
</evidence>
<feature type="active site" evidence="9">
    <location>
        <position position="179"/>
    </location>
</feature>
<dbReference type="PROSITE" id="PS51898">
    <property type="entry name" value="TYR_RECOMBINASE"/>
    <property type="match status" value="1"/>
</dbReference>
<dbReference type="PROSITE" id="PS51900">
    <property type="entry name" value="CB"/>
    <property type="match status" value="1"/>
</dbReference>
<gene>
    <name evidence="9" type="primary">xerC</name>
    <name evidence="12" type="ORF">H9867_07440</name>
</gene>
<dbReference type="InterPro" id="IPR002104">
    <property type="entry name" value="Integrase_catalytic"/>
</dbReference>
<sequence>MTGPAEHPDQRLLRRWVRQLRVEKGASPHTVAGYERDVTRYLQWLGHRRLAEVTAQEAEQFVVTLRKDVGLSEKSVARTLAAVRGFHSFCVDERVLDNNVVTEVPVPRLKEAVPKALSVEAVVSILDKAKPGEAATPLQLRDWALVELLYSTGARITEVLDLDVDDVDATQQMILVRGKGSKERLVPLGAPALAALEAYVVRGRSALNKAGSPALFLNNRGARMSRQSGFKAVAEAAAAAGVEGVSPHSLRHSFATHLLEGGADIRVVQELLGHSSVVTTQIYTKVSPEHLREMWAASHPRQ</sequence>
<feature type="active site" evidence="9">
    <location>
        <position position="274"/>
    </location>
</feature>
<dbReference type="GO" id="GO:0007059">
    <property type="term" value="P:chromosome segregation"/>
    <property type="evidence" value="ECO:0007669"/>
    <property type="project" value="UniProtKB-UniRule"/>
</dbReference>
<dbReference type="SUPFAM" id="SSF56349">
    <property type="entry name" value="DNA breaking-rejoining enzymes"/>
    <property type="match status" value="1"/>
</dbReference>
<comment type="caution">
    <text evidence="12">The sequence shown here is derived from an EMBL/GenBank/DDBJ whole genome shotgun (WGS) entry which is preliminary data.</text>
</comment>
<name>A0A9D1URQ9_9CORY</name>
<feature type="active site" evidence="9">
    <location>
        <position position="155"/>
    </location>
</feature>
<reference evidence="12" key="1">
    <citation type="journal article" date="2021" name="PeerJ">
        <title>Extensive microbial diversity within the chicken gut microbiome revealed by metagenomics and culture.</title>
        <authorList>
            <person name="Gilroy R."/>
            <person name="Ravi A."/>
            <person name="Getino M."/>
            <person name="Pursley I."/>
            <person name="Horton D.L."/>
            <person name="Alikhan N.F."/>
            <person name="Baker D."/>
            <person name="Gharbi K."/>
            <person name="Hall N."/>
            <person name="Watson M."/>
            <person name="Adriaenssens E.M."/>
            <person name="Foster-Nyarko E."/>
            <person name="Jarju S."/>
            <person name="Secka A."/>
            <person name="Antonio M."/>
            <person name="Oren A."/>
            <person name="Chaudhuri R.R."/>
            <person name="La Ragione R."/>
            <person name="Hildebrand F."/>
            <person name="Pallen M.J."/>
        </authorList>
    </citation>
    <scope>NUCLEOTIDE SEQUENCE</scope>
    <source>
        <strain evidence="12">4376</strain>
    </source>
</reference>
<reference evidence="12" key="2">
    <citation type="submission" date="2021-04" db="EMBL/GenBank/DDBJ databases">
        <authorList>
            <person name="Gilroy R."/>
        </authorList>
    </citation>
    <scope>NUCLEOTIDE SEQUENCE</scope>
    <source>
        <strain evidence="12">4376</strain>
    </source>
</reference>
<dbReference type="InterPro" id="IPR010998">
    <property type="entry name" value="Integrase_recombinase_N"/>
</dbReference>
<dbReference type="Gene3D" id="1.10.443.10">
    <property type="entry name" value="Intergrase catalytic core"/>
    <property type="match status" value="1"/>
</dbReference>
<dbReference type="Pfam" id="PF00589">
    <property type="entry name" value="Phage_integrase"/>
    <property type="match status" value="1"/>
</dbReference>
<dbReference type="InterPro" id="IPR050090">
    <property type="entry name" value="Tyrosine_recombinase_XerCD"/>
</dbReference>
<evidence type="ECO:0000256" key="7">
    <source>
        <dbReference type="ARBA" id="ARBA00023172"/>
    </source>
</evidence>
<keyword evidence="3 9" id="KW-0132">Cell division</keyword>
<keyword evidence="2 9" id="KW-0963">Cytoplasm</keyword>
<dbReference type="InterPro" id="IPR004107">
    <property type="entry name" value="Integrase_SAM-like_N"/>
</dbReference>
<keyword evidence="4 9" id="KW-0159">Chromosome partition</keyword>
<evidence type="ECO:0000256" key="4">
    <source>
        <dbReference type="ARBA" id="ARBA00022829"/>
    </source>
</evidence>
<comment type="similarity">
    <text evidence="9">Belongs to the 'phage' integrase family. XerC subfamily.</text>
</comment>
<dbReference type="PANTHER" id="PTHR30349:SF81">
    <property type="entry name" value="TYROSINE RECOMBINASE XERC"/>
    <property type="match status" value="1"/>
</dbReference>
<dbReference type="InterPro" id="IPR023009">
    <property type="entry name" value="Tyrosine_recombinase_XerC/XerD"/>
</dbReference>
<feature type="domain" description="Tyr recombinase" evidence="10">
    <location>
        <begin position="112"/>
        <end position="296"/>
    </location>
</feature>
<dbReference type="GO" id="GO:0006313">
    <property type="term" value="P:DNA transposition"/>
    <property type="evidence" value="ECO:0007669"/>
    <property type="project" value="UniProtKB-UniRule"/>
</dbReference>
<feature type="domain" description="Core-binding (CB)" evidence="11">
    <location>
        <begin position="7"/>
        <end position="91"/>
    </location>
</feature>
<dbReference type="GO" id="GO:0009037">
    <property type="term" value="F:tyrosine-based site-specific recombinase activity"/>
    <property type="evidence" value="ECO:0007669"/>
    <property type="project" value="UniProtKB-UniRule"/>
</dbReference>
<dbReference type="PANTHER" id="PTHR30349">
    <property type="entry name" value="PHAGE INTEGRASE-RELATED"/>
    <property type="match status" value="1"/>
</dbReference>
<evidence type="ECO:0000256" key="6">
    <source>
        <dbReference type="ARBA" id="ARBA00023125"/>
    </source>
</evidence>
<dbReference type="GO" id="GO:0051301">
    <property type="term" value="P:cell division"/>
    <property type="evidence" value="ECO:0007669"/>
    <property type="project" value="UniProtKB-KW"/>
</dbReference>
<protein>
    <recommendedName>
        <fullName evidence="9">Tyrosine recombinase XerC</fullName>
    </recommendedName>
</protein>
<evidence type="ECO:0000259" key="10">
    <source>
        <dbReference type="PROSITE" id="PS51898"/>
    </source>
</evidence>
<feature type="active site" evidence="9">
    <location>
        <position position="251"/>
    </location>
</feature>
<dbReference type="NCBIfam" id="NF001399">
    <property type="entry name" value="PRK00283.1"/>
    <property type="match status" value="1"/>
</dbReference>
<dbReference type="AlphaFoldDB" id="A0A9D1URQ9"/>
<organism evidence="12 13">
    <name type="scientific">Candidatus Corynebacterium gallistercoris</name>
    <dbReference type="NCBI Taxonomy" id="2838530"/>
    <lineage>
        <taxon>Bacteria</taxon>
        <taxon>Bacillati</taxon>
        <taxon>Actinomycetota</taxon>
        <taxon>Actinomycetes</taxon>
        <taxon>Mycobacteriales</taxon>
        <taxon>Corynebacteriaceae</taxon>
        <taxon>Corynebacterium</taxon>
    </lineage>
</organism>
<dbReference type="GO" id="GO:0005737">
    <property type="term" value="C:cytoplasm"/>
    <property type="evidence" value="ECO:0007669"/>
    <property type="project" value="UniProtKB-SubCell"/>
</dbReference>
<evidence type="ECO:0000256" key="9">
    <source>
        <dbReference type="HAMAP-Rule" id="MF_01808"/>
    </source>
</evidence>
<feature type="active site" description="O-(3'-phospho-DNA)-tyrosine intermediate" evidence="9">
    <location>
        <position position="283"/>
    </location>
</feature>
<evidence type="ECO:0000313" key="13">
    <source>
        <dbReference type="Proteomes" id="UP000824189"/>
    </source>
</evidence>
<dbReference type="Proteomes" id="UP000824189">
    <property type="component" value="Unassembled WGS sequence"/>
</dbReference>
<dbReference type="GO" id="GO:0003677">
    <property type="term" value="F:DNA binding"/>
    <property type="evidence" value="ECO:0007669"/>
    <property type="project" value="UniProtKB-UniRule"/>
</dbReference>
<comment type="subunit">
    <text evidence="9">Forms a cyclic heterotetrameric complex composed of two molecules of XerC and two molecules of XerD.</text>
</comment>
<dbReference type="EMBL" id="DXFZ01000090">
    <property type="protein sequence ID" value="HIW96300.1"/>
    <property type="molecule type" value="Genomic_DNA"/>
</dbReference>